<dbReference type="Gene3D" id="3.80.10.10">
    <property type="entry name" value="Ribonuclease Inhibitor"/>
    <property type="match status" value="2"/>
</dbReference>
<reference evidence="2 3" key="1">
    <citation type="journal article" date="2015" name="Genome Announc.">
        <title>Complete Genome Sequence of the Novel Leech Symbiont Mucinivorans hirudinis M3T.</title>
        <authorList>
            <person name="Nelson M.C."/>
            <person name="Bomar L."/>
            <person name="Graf J."/>
        </authorList>
    </citation>
    <scope>NUCLEOTIDE SEQUENCE [LARGE SCALE GENOMIC DNA]</scope>
    <source>
        <strain evidence="3">M3</strain>
    </source>
</reference>
<dbReference type="eggNOG" id="ENOG502ZAKY">
    <property type="taxonomic scope" value="Bacteria"/>
</dbReference>
<keyword evidence="1" id="KW-0812">Transmembrane</keyword>
<dbReference type="CDD" id="cd12105">
    <property type="entry name" value="HmuY"/>
    <property type="match status" value="1"/>
</dbReference>
<dbReference type="Proteomes" id="UP000027616">
    <property type="component" value="Chromosome I"/>
</dbReference>
<dbReference type="HOGENOM" id="CLU_395775_0_0_10"/>
<evidence type="ECO:0000256" key="1">
    <source>
        <dbReference type="SAM" id="Phobius"/>
    </source>
</evidence>
<gene>
    <name evidence="2" type="ORF">BN938_1111</name>
</gene>
<organism evidence="2 3">
    <name type="scientific">Mucinivorans hirudinis</name>
    <dbReference type="NCBI Taxonomy" id="1433126"/>
    <lineage>
        <taxon>Bacteria</taxon>
        <taxon>Pseudomonadati</taxon>
        <taxon>Bacteroidota</taxon>
        <taxon>Bacteroidia</taxon>
        <taxon>Bacteroidales</taxon>
        <taxon>Rikenellaceae</taxon>
        <taxon>Mucinivorans</taxon>
    </lineage>
</organism>
<dbReference type="SUPFAM" id="SSF52058">
    <property type="entry name" value="L domain-like"/>
    <property type="match status" value="1"/>
</dbReference>
<evidence type="ECO:0000313" key="2">
    <source>
        <dbReference type="EMBL" id="CDN31206.1"/>
    </source>
</evidence>
<keyword evidence="1" id="KW-1133">Transmembrane helix</keyword>
<dbReference type="InterPro" id="IPR025921">
    <property type="entry name" value="HmuY"/>
</dbReference>
<sequence length="696" mass="78841">MYDLCAYFLQNYYFKKMHKKIINCIGVLILSLALFGCKKERPLQTGHTHGELQKALEGLGYTFDNNELVINDKVLKTTSLDLNNKGITSLTGIELFPALTELILDGNKMEKLGGEEFKPIVKSPLTKLSMRNCDISELDISSLKQVEEFYLDGSNTFEHIRGLETDARQGLKIIHLPASVKWNRDEVLALYNQKSPERTMKIEIDGKLTDYTSIRAVPDEVFRGFLKKKYPEVFTDDNKLDLNKKPDITPENEKEKTTWKTGRFDSFFFDASGIKNLDGLQFFKSRAIKVWHIYNAEFESIDLSNDDVLESFRIGANKSSELEIKITTNTKIKDLKISNCKNLKNLIFEGSIDKIDLSGNIALEDLVVGKAIQTLDLSDCNSIMRISATSSLSENEPGKLTTITFPTSNEWKGARMLDLSNTLISDIDFAKLKADDFFGVTLALEKCPNLKVLKVALKLGNGTTFNNGHFESVDLRGSTVWNVGEKKWLPADNIKSLYKDNARLKTLNGKPYQLQENYPDYVKTIVVDASDLLKWTYLHFDQNGELKTKGIDTYPSADPSQSGQDAQWLERSDWDFALHYRDLRTNAKGGIYNTKQGSFEEVTAEKAAKFDYVKNSKWNLNMILSLDNMPPPRASVLMSKEPIFMQRGGMPPVFEPTGTIFALKRADGKYALLKFTNFYDQKNTAGFVEIKYALAR</sequence>
<dbReference type="Pfam" id="PF14064">
    <property type="entry name" value="HmuY"/>
    <property type="match status" value="1"/>
</dbReference>
<dbReference type="STRING" id="1433126.BN938_1111"/>
<feature type="transmembrane region" description="Helical" evidence="1">
    <location>
        <begin position="21"/>
        <end position="36"/>
    </location>
</feature>
<dbReference type="EMBL" id="HG934468">
    <property type="protein sequence ID" value="CDN31206.1"/>
    <property type="molecule type" value="Genomic_DNA"/>
</dbReference>
<protein>
    <submittedName>
        <fullName evidence="2">Uncharacterized protein</fullName>
    </submittedName>
</protein>
<dbReference type="KEGG" id="rbc:BN938_1111"/>
<keyword evidence="1" id="KW-0472">Membrane</keyword>
<evidence type="ECO:0000313" key="3">
    <source>
        <dbReference type="Proteomes" id="UP000027616"/>
    </source>
</evidence>
<name>A0A060R7G2_9BACT</name>
<dbReference type="AlphaFoldDB" id="A0A060R7G2"/>
<proteinExistence type="predicted"/>
<keyword evidence="3" id="KW-1185">Reference proteome</keyword>
<accession>A0A060R7G2</accession>
<dbReference type="InterPro" id="IPR032675">
    <property type="entry name" value="LRR_dom_sf"/>
</dbReference>